<feature type="region of interest" description="Disordered" evidence="1">
    <location>
        <begin position="480"/>
        <end position="535"/>
    </location>
</feature>
<feature type="compositionally biased region" description="Low complexity" evidence="1">
    <location>
        <begin position="713"/>
        <end position="728"/>
    </location>
</feature>
<feature type="compositionally biased region" description="Basic and acidic residues" evidence="1">
    <location>
        <begin position="481"/>
        <end position="499"/>
    </location>
</feature>
<accession>A0ABR3UC40</accession>
<dbReference type="Proteomes" id="UP001578633">
    <property type="component" value="Chromosome 7"/>
</dbReference>
<feature type="compositionally biased region" description="Polar residues" evidence="1">
    <location>
        <begin position="204"/>
        <end position="213"/>
    </location>
</feature>
<sequence>MSPNQTALYLARIRDRIAAIRESTNSNATSFKTIITNTVRRDTLGWRGEAARYTLGVSLHEYYDGPQASEDDLRDLSPVDGDLLGLDQRNEEQDCDVRSDSMEPLGDGEGEGIDEGDEEYYEREDWELDMDRDYERYMSLESLIAEEPFLNEDMVNKTKRCEIQDMLQKYSEEAPNHRQDDEEDIVSNPYPEDDDLIPLARQPNHGSLPTPNYSSNANAKSSSELSILTNPFPEDAPTSQPQPPPPTQSPYPTNRDITPSTHRSPFPIYPSDRTISPITPFIASSHVLFPVSPSSPRSPVQYPSELGAYAHNDVEEREYALNHPYHGMSQQETQQYWQDLQGYNTESEQHLRRGEAPRNRRQRAASSPVQYRNERILGSAGEEYGRRVGDEMEVEQRGQAGEKKKVNMVGRFLNTFTCRPGSVSPDGAAVPVKNDEAVGMVSIVPRKYARAFLSRKNGRTQKKEEDERIHERLLGSQIIPLHDKTTWNAENKRGARREPQSNSQTKIGEGDNRPRSKPRVVNVGSQMQGVIGPPVDLSKMIQRAPESIRTPSPLLGSNVWPSGAGENTEHVSRQAHSESSSSLGDRLRRTRLEDLPLHFGAAEEIRNLMLDLERDQNKQTASPVQQRDELSDGFYATTTLPTGRANELPGGFSRPEDPITPHNPASSPSPRETLQRHFNSQREANKQYAHRVRAAKSHSSNLTLPPNFRAPEIHSSSLSISREPSPLM</sequence>
<feature type="compositionally biased region" description="Basic and acidic residues" evidence="1">
    <location>
        <begin position="89"/>
        <end position="101"/>
    </location>
</feature>
<protein>
    <submittedName>
        <fullName evidence="2">Uncharacterized protein</fullName>
    </submittedName>
</protein>
<feature type="compositionally biased region" description="Basic and acidic residues" evidence="1">
    <location>
        <begin position="347"/>
        <end position="358"/>
    </location>
</feature>
<feature type="compositionally biased region" description="Polar residues" evidence="1">
    <location>
        <begin position="663"/>
        <end position="682"/>
    </location>
</feature>
<evidence type="ECO:0000313" key="3">
    <source>
        <dbReference type="Proteomes" id="UP001578633"/>
    </source>
</evidence>
<dbReference type="RefSeq" id="XP_069304655.1">
    <property type="nucleotide sequence ID" value="XM_069453644.1"/>
</dbReference>
<organism evidence="2 3">
    <name type="scientific">Alternaria dauci</name>
    <dbReference type="NCBI Taxonomy" id="48095"/>
    <lineage>
        <taxon>Eukaryota</taxon>
        <taxon>Fungi</taxon>
        <taxon>Dikarya</taxon>
        <taxon>Ascomycota</taxon>
        <taxon>Pezizomycotina</taxon>
        <taxon>Dothideomycetes</taxon>
        <taxon>Pleosporomycetidae</taxon>
        <taxon>Pleosporales</taxon>
        <taxon>Pleosporineae</taxon>
        <taxon>Pleosporaceae</taxon>
        <taxon>Alternaria</taxon>
        <taxon>Alternaria sect. Porri</taxon>
    </lineage>
</organism>
<feature type="region of interest" description="Disordered" evidence="1">
    <location>
        <begin position="636"/>
        <end position="728"/>
    </location>
</feature>
<feature type="compositionally biased region" description="Acidic residues" evidence="1">
    <location>
        <begin position="181"/>
        <end position="196"/>
    </location>
</feature>
<keyword evidence="3" id="KW-1185">Reference proteome</keyword>
<feature type="compositionally biased region" description="Acidic residues" evidence="1">
    <location>
        <begin position="106"/>
        <end position="119"/>
    </location>
</feature>
<comment type="caution">
    <text evidence="2">The sequence shown here is derived from an EMBL/GenBank/DDBJ whole genome shotgun (WGS) entry which is preliminary data.</text>
</comment>
<feature type="region of interest" description="Disordered" evidence="1">
    <location>
        <begin position="345"/>
        <end position="374"/>
    </location>
</feature>
<feature type="compositionally biased region" description="Pro residues" evidence="1">
    <location>
        <begin position="240"/>
        <end position="249"/>
    </location>
</feature>
<evidence type="ECO:0000313" key="2">
    <source>
        <dbReference type="EMBL" id="KAL1794071.1"/>
    </source>
</evidence>
<feature type="region of interest" description="Disordered" evidence="1">
    <location>
        <begin position="172"/>
        <end position="272"/>
    </location>
</feature>
<proteinExistence type="predicted"/>
<feature type="compositionally biased region" description="Basic and acidic residues" evidence="1">
    <location>
        <begin position="567"/>
        <end position="576"/>
    </location>
</feature>
<name>A0ABR3UC40_9PLEO</name>
<dbReference type="GeneID" id="96087814"/>
<feature type="region of interest" description="Disordered" evidence="1">
    <location>
        <begin position="89"/>
        <end position="119"/>
    </location>
</feature>
<dbReference type="EMBL" id="JBHGVX010000007">
    <property type="protein sequence ID" value="KAL1794071.1"/>
    <property type="molecule type" value="Genomic_DNA"/>
</dbReference>
<feature type="compositionally biased region" description="Low complexity" evidence="1">
    <location>
        <begin position="214"/>
        <end position="223"/>
    </location>
</feature>
<evidence type="ECO:0000256" key="1">
    <source>
        <dbReference type="SAM" id="MobiDB-lite"/>
    </source>
</evidence>
<feature type="region of interest" description="Disordered" evidence="1">
    <location>
        <begin position="547"/>
        <end position="587"/>
    </location>
</feature>
<gene>
    <name evidence="2" type="ORF">ACET3X_007492</name>
</gene>
<reference evidence="2 3" key="1">
    <citation type="submission" date="2024-09" db="EMBL/GenBank/DDBJ databases">
        <title>T2T genomes of carrot and Alternaria dauci and their utility for understanding host-pathogen interaction during carrot leaf blight disease.</title>
        <authorList>
            <person name="Liu W."/>
            <person name="Xu S."/>
            <person name="Ou C."/>
            <person name="Liu X."/>
            <person name="Zhuang F."/>
            <person name="Deng X.W."/>
        </authorList>
    </citation>
    <scope>NUCLEOTIDE SEQUENCE [LARGE SCALE GENOMIC DNA]</scope>
    <source>
        <strain evidence="2 3">A2016</strain>
    </source>
</reference>